<dbReference type="RefSeq" id="WP_149172159.1">
    <property type="nucleotide sequence ID" value="NZ_VTOY01000014.1"/>
</dbReference>
<dbReference type="Pfam" id="PF18818">
    <property type="entry name" value="MPTase-PolyVal"/>
    <property type="match status" value="1"/>
</dbReference>
<feature type="domain" description="N-terminal" evidence="2">
    <location>
        <begin position="6"/>
        <end position="127"/>
    </location>
</feature>
<feature type="region of interest" description="Disordered" evidence="1">
    <location>
        <begin position="353"/>
        <end position="403"/>
    </location>
</feature>
<dbReference type="GO" id="GO:0003697">
    <property type="term" value="F:single-stranded DNA binding"/>
    <property type="evidence" value="ECO:0007669"/>
    <property type="project" value="InterPro"/>
</dbReference>
<keyword evidence="6" id="KW-1185">Reference proteome</keyword>
<organism evidence="5 6">
    <name type="scientific">Selenomonas ruminis</name>
    <dbReference type="NCBI Taxonomy" id="2593411"/>
    <lineage>
        <taxon>Bacteria</taxon>
        <taxon>Bacillati</taxon>
        <taxon>Bacillota</taxon>
        <taxon>Negativicutes</taxon>
        <taxon>Selenomonadales</taxon>
        <taxon>Selenomonadaceae</taxon>
        <taxon>Selenomonas</taxon>
    </lineage>
</organism>
<reference evidence="5 6" key="1">
    <citation type="submission" date="2019-08" db="EMBL/GenBank/DDBJ databases">
        <title>Selenomonas sp. mPRGC5 and Selenomonas sp. mPRGC8 isolated from ruminal fluid of dairy goat (Capra hircus).</title>
        <authorList>
            <person name="Poothong S."/>
            <person name="Nuengjamnong C."/>
            <person name="Tanasupawat S."/>
        </authorList>
    </citation>
    <scope>NUCLEOTIDE SEQUENCE [LARGE SCALE GENOMIC DNA]</scope>
    <source>
        <strain evidence="6">mPRGC5</strain>
    </source>
</reference>
<dbReference type="InterPro" id="IPR013610">
    <property type="entry name" value="ArdC_N"/>
</dbReference>
<comment type="caution">
    <text evidence="5">The sequence shown here is derived from an EMBL/GenBank/DDBJ whole genome shotgun (WGS) entry which is preliminary data.</text>
</comment>
<name>A0A5D6VW66_9FIRM</name>
<dbReference type="InterPro" id="IPR025923">
    <property type="entry name" value="YodL-like_dom"/>
</dbReference>
<gene>
    <name evidence="5" type="ORF">FZ040_11735</name>
</gene>
<dbReference type="OrthoDB" id="9792687at2"/>
<sequence>MADMKKDYYQEVTNEIIKAIEEGTTPWQQGWDSKVGAAIAAVPINGKTGRPYYKDNLIRLSIVMRRHGNSKDPRFFTFKQAKDMGYSIKKGAKSTLIRMGFYAEKDLEGNELPEDEKHWTNRYYRVFHATDCCQGMTYVKDENGKQVYAPAYDSAGKPVLVESKGKDGKTVMVPKMEPVIKYEPIPEYVPKAEGYTHDDQIELAEAMLKRSGAKIFNDQANQSYYRPSADEIHLPAPEAFPEIADYYATALHELGHWTGHSSRLNRFGMGSVDFGSPTYAKEELRAELASTFLSADLGIPMNTQNHAAYIGSWLKALKEDKTEIFKAANDASKIAKYLENYVRDLMKEKLQSKSAEEVTEKGAAVEPAKSQAPKEKTATNPSKPEEKAVTAEAQTKGTTEEVSKPATKLYVAIHQLGEGHDWHFDSWEEASKTHNAKNPLNFKAYEQKWQEAYEAKGENISSILEHIYTEHNADNRPSGQVMSSLSMSDVVQVNERYFYVDSVGFQELNVKPFKDMELMTPVSNEKIEKTIAADREAIGADKHDAYQKSFNEAYFAGSPVNFSNSGTVEDDYNNFIFNNAQKYSLSSLRSADQAGWEKADEAFLEEVAHKSCEKNGYVDKTDIDRATITLFKLSPRMAVLEGDKQEYTKKLKDNVLASEFCKEHTTTKTAAAVR</sequence>
<evidence type="ECO:0000256" key="1">
    <source>
        <dbReference type="SAM" id="MobiDB-lite"/>
    </source>
</evidence>
<dbReference type="Proteomes" id="UP000323646">
    <property type="component" value="Unassembled WGS sequence"/>
</dbReference>
<dbReference type="EMBL" id="VTOY01000014">
    <property type="protein sequence ID" value="TYZ20483.1"/>
    <property type="molecule type" value="Genomic_DNA"/>
</dbReference>
<protein>
    <submittedName>
        <fullName evidence="5">DUF1738 domain-containing protein</fullName>
    </submittedName>
</protein>
<dbReference type="Pfam" id="PF14191">
    <property type="entry name" value="YodL"/>
    <property type="match status" value="1"/>
</dbReference>
<dbReference type="InterPro" id="IPR041459">
    <property type="entry name" value="MPTase-PolyVal"/>
</dbReference>
<feature type="compositionally biased region" description="Basic and acidic residues" evidence="1">
    <location>
        <begin position="372"/>
        <end position="389"/>
    </location>
</feature>
<dbReference type="AlphaFoldDB" id="A0A5D6VW66"/>
<feature type="domain" description="YodL-like" evidence="3">
    <location>
        <begin position="412"/>
        <end position="509"/>
    </location>
</feature>
<evidence type="ECO:0000259" key="4">
    <source>
        <dbReference type="Pfam" id="PF18818"/>
    </source>
</evidence>
<feature type="domain" description="Polyvalent protein metallopeptidase" evidence="4">
    <location>
        <begin position="204"/>
        <end position="329"/>
    </location>
</feature>
<evidence type="ECO:0000259" key="3">
    <source>
        <dbReference type="Pfam" id="PF14191"/>
    </source>
</evidence>
<evidence type="ECO:0000259" key="2">
    <source>
        <dbReference type="Pfam" id="PF08401"/>
    </source>
</evidence>
<accession>A0A5D6VW66</accession>
<evidence type="ECO:0000313" key="5">
    <source>
        <dbReference type="EMBL" id="TYZ20483.1"/>
    </source>
</evidence>
<dbReference type="Pfam" id="PF08401">
    <property type="entry name" value="ArdcN"/>
    <property type="match status" value="1"/>
</dbReference>
<evidence type="ECO:0000313" key="6">
    <source>
        <dbReference type="Proteomes" id="UP000323646"/>
    </source>
</evidence>
<proteinExistence type="predicted"/>